<dbReference type="RefSeq" id="WP_136652506.1">
    <property type="nucleotide sequence ID" value="NZ_JALXKN010000020.1"/>
</dbReference>
<dbReference type="EMBL" id="RXIR01000033">
    <property type="protein sequence ID" value="TVS26226.1"/>
    <property type="molecule type" value="Genomic_DNA"/>
</dbReference>
<accession>A0A6C1TV65</accession>
<organism evidence="1 2">
    <name type="scientific">Corynebacterium sanguinis</name>
    <dbReference type="NCBI Taxonomy" id="2594913"/>
    <lineage>
        <taxon>Bacteria</taxon>
        <taxon>Bacillati</taxon>
        <taxon>Actinomycetota</taxon>
        <taxon>Actinomycetes</taxon>
        <taxon>Mycobacteriales</taxon>
        <taxon>Corynebacteriaceae</taxon>
        <taxon>Corynebacterium</taxon>
    </lineage>
</organism>
<name>A0A6C1TV65_9CORY</name>
<comment type="caution">
    <text evidence="1">The sequence shown here is derived from an EMBL/GenBank/DDBJ whole genome shotgun (WGS) entry which is preliminary data.</text>
</comment>
<dbReference type="AlphaFoldDB" id="A0A6C1TV65"/>
<dbReference type="Proteomes" id="UP000336646">
    <property type="component" value="Unassembled WGS sequence"/>
</dbReference>
<reference evidence="1 2" key="1">
    <citation type="submission" date="2018-12" db="EMBL/GenBank/DDBJ databases">
        <title>Corynebacterium sanguinis sp. nov., a clinically-associated and environmental corynebacterium.</title>
        <authorList>
            <person name="Gonzales-Siles L."/>
            <person name="Jaen-Luchoro D."/>
            <person name="Cardew S."/>
            <person name="Inganas E."/>
            <person name="Ohlen M."/>
            <person name="Jensie-Markopolous S."/>
            <person name="Pinyeiro-Iglesias B."/>
            <person name="Molin K."/>
            <person name="Skovbjerg S."/>
            <person name="Svensson-Stadler L."/>
            <person name="Funke G."/>
            <person name="Moore E.R.B."/>
        </authorList>
    </citation>
    <scope>NUCLEOTIDE SEQUENCE [LARGE SCALE GENOMIC DNA]</scope>
    <source>
        <strain evidence="1 2">58734</strain>
    </source>
</reference>
<evidence type="ECO:0000313" key="1">
    <source>
        <dbReference type="EMBL" id="TVS26226.1"/>
    </source>
</evidence>
<evidence type="ECO:0000313" key="2">
    <source>
        <dbReference type="Proteomes" id="UP000336646"/>
    </source>
</evidence>
<protein>
    <submittedName>
        <fullName evidence="1">TetR family transcriptional regulator</fullName>
    </submittedName>
</protein>
<sequence>MRPLSPEQLLAIADEYCVVAGMRVRSFSALCAAAAVPGARVHGVPVFDSAPAAAEALRATISRLHPLTGSNDGFAEVAYRVYLDWVEQH</sequence>
<dbReference type="OrthoDB" id="4428158at2"/>
<gene>
    <name evidence="1" type="ORF">EKI59_11040</name>
</gene>
<proteinExistence type="predicted"/>